<gene>
    <name evidence="2" type="ORF">B0J11DRAFT_27382</name>
</gene>
<dbReference type="AlphaFoldDB" id="A0A9P9EKQ1"/>
<accession>A0A9P9EKQ1</accession>
<dbReference type="OrthoDB" id="5382953at2759"/>
<comment type="caution">
    <text evidence="2">The sequence shown here is derived from an EMBL/GenBank/DDBJ whole genome shotgun (WGS) entry which is preliminary data.</text>
</comment>
<evidence type="ECO:0000313" key="3">
    <source>
        <dbReference type="Proteomes" id="UP000700596"/>
    </source>
</evidence>
<feature type="compositionally biased region" description="Acidic residues" evidence="1">
    <location>
        <begin position="376"/>
        <end position="385"/>
    </location>
</feature>
<feature type="compositionally biased region" description="Low complexity" evidence="1">
    <location>
        <begin position="489"/>
        <end position="513"/>
    </location>
</feature>
<proteinExistence type="predicted"/>
<feature type="region of interest" description="Disordered" evidence="1">
    <location>
        <begin position="360"/>
        <end position="520"/>
    </location>
</feature>
<dbReference type="EMBL" id="JAGMWT010000001">
    <property type="protein sequence ID" value="KAH7138882.1"/>
    <property type="molecule type" value="Genomic_DNA"/>
</dbReference>
<dbReference type="PROSITE" id="PS01322">
    <property type="entry name" value="PHOSPHOTRIESTERASE_1"/>
    <property type="match status" value="1"/>
</dbReference>
<evidence type="ECO:0000256" key="1">
    <source>
        <dbReference type="SAM" id="MobiDB-lite"/>
    </source>
</evidence>
<keyword evidence="3" id="KW-1185">Reference proteome</keyword>
<reference evidence="2" key="1">
    <citation type="journal article" date="2021" name="Nat. Commun.">
        <title>Genetic determinants of endophytism in the Arabidopsis root mycobiome.</title>
        <authorList>
            <person name="Mesny F."/>
            <person name="Miyauchi S."/>
            <person name="Thiergart T."/>
            <person name="Pickel B."/>
            <person name="Atanasova L."/>
            <person name="Karlsson M."/>
            <person name="Huettel B."/>
            <person name="Barry K.W."/>
            <person name="Haridas S."/>
            <person name="Chen C."/>
            <person name="Bauer D."/>
            <person name="Andreopoulos W."/>
            <person name="Pangilinan J."/>
            <person name="LaButti K."/>
            <person name="Riley R."/>
            <person name="Lipzen A."/>
            <person name="Clum A."/>
            <person name="Drula E."/>
            <person name="Henrissat B."/>
            <person name="Kohler A."/>
            <person name="Grigoriev I.V."/>
            <person name="Martin F.M."/>
            <person name="Hacquard S."/>
        </authorList>
    </citation>
    <scope>NUCLEOTIDE SEQUENCE</scope>
    <source>
        <strain evidence="2">MPI-CAGE-CH-0243</strain>
    </source>
</reference>
<feature type="region of interest" description="Disordered" evidence="1">
    <location>
        <begin position="217"/>
        <end position="259"/>
    </location>
</feature>
<evidence type="ECO:0008006" key="4">
    <source>
        <dbReference type="Google" id="ProtNLM"/>
    </source>
</evidence>
<feature type="compositionally biased region" description="Basic and acidic residues" evidence="1">
    <location>
        <begin position="217"/>
        <end position="229"/>
    </location>
</feature>
<evidence type="ECO:0000313" key="2">
    <source>
        <dbReference type="EMBL" id="KAH7138882.1"/>
    </source>
</evidence>
<dbReference type="Proteomes" id="UP000700596">
    <property type="component" value="Unassembled WGS sequence"/>
</dbReference>
<protein>
    <recommendedName>
        <fullName evidence="4">DNA (cytosine-5)-methyltransferase 1 replication foci domain-containing protein</fullName>
    </recommendedName>
</protein>
<feature type="compositionally biased region" description="Basic and acidic residues" evidence="1">
    <location>
        <begin position="250"/>
        <end position="259"/>
    </location>
</feature>
<dbReference type="GO" id="GO:0008270">
    <property type="term" value="F:zinc ion binding"/>
    <property type="evidence" value="ECO:0007669"/>
    <property type="project" value="InterPro"/>
</dbReference>
<organism evidence="2 3">
    <name type="scientific">Dendryphion nanum</name>
    <dbReference type="NCBI Taxonomy" id="256645"/>
    <lineage>
        <taxon>Eukaryota</taxon>
        <taxon>Fungi</taxon>
        <taxon>Dikarya</taxon>
        <taxon>Ascomycota</taxon>
        <taxon>Pezizomycotina</taxon>
        <taxon>Dothideomycetes</taxon>
        <taxon>Pleosporomycetidae</taxon>
        <taxon>Pleosporales</taxon>
        <taxon>Torulaceae</taxon>
        <taxon>Dendryphion</taxon>
    </lineage>
</organism>
<sequence length="605" mass="68023">MASPELDILKPIDASITNSDDFEIFTLSNASVFHKNGKTASLLHAYADTPLRVEGRLEAPDRSQTKYLVKKPFKPIEIEIRNVTRFSYGQTQDGETVIWALGAAGWFELRPSRSYKETFDDMVQAVEILYFITDIYNEPRKRGGGPSAQLIFQEYAEDERFACNDVEQAGQIFYKHRAFLYMCFLNKAQGIGWSNTPIYQYYKRQYPKDWEKAKARTEGKALHVNDKNVKTTAGPPKAIASRSRAKPKPKSAEKEAPKKDENWWEAAAIFEFMQKAVNQRAMHIGNITLERVAKLLVKRYEIENVDVAKQVILVHATNLCYIMDHPRRKSIQFFASEPIYEELCAHRPLSAAEIRKAESVGLKPRRDRPSLKEDNSEQSDEEPSELETPQRRPLRKKKGRLSILRPKSSKYSGKGKSVNLASSKEKGKAPIVAAYTDDEMEDPDRTTTQSESDSESDVGVDTPTQISSPGKRKHNIDDYDHNPRKRAASSSVEPESPSTSDEGTETPTEPTLPLRYRSGNVGSKASSAALQAPPIISTSLPQYSANAADGSWTCTFDGCSRKVYGAETDVGRTLVHEHLEDHSKGRQNEIGILMAEESKLRLPVK</sequence>
<name>A0A9P9EKQ1_9PLEO</name>
<dbReference type="GO" id="GO:0016788">
    <property type="term" value="F:hydrolase activity, acting on ester bonds"/>
    <property type="evidence" value="ECO:0007669"/>
    <property type="project" value="InterPro"/>
</dbReference>
<dbReference type="InterPro" id="IPR017947">
    <property type="entry name" value="AryldialkylPase_Zn-BS"/>
</dbReference>